<dbReference type="PANTHER" id="PTHR10151:SF120">
    <property type="entry name" value="BIS(5'-ADENOSYL)-TRIPHOSPHATASE"/>
    <property type="match status" value="1"/>
</dbReference>
<reference evidence="3 4" key="1">
    <citation type="submission" date="2024-04" db="EMBL/GenBank/DDBJ databases">
        <authorList>
            <person name="Fracassetti M."/>
        </authorList>
    </citation>
    <scope>NUCLEOTIDE SEQUENCE [LARGE SCALE GENOMIC DNA]</scope>
</reference>
<keyword evidence="4" id="KW-1185">Reference proteome</keyword>
<dbReference type="SUPFAM" id="SSF53649">
    <property type="entry name" value="Alkaline phosphatase-like"/>
    <property type="match status" value="1"/>
</dbReference>
<sequence>MAPNQTTSLLSNDESNHDTRRNARTHPGTNPFIFTALIALSCVGLSAASAFGFLYFSTSSSTTHSAQKLSSIERTSRPSSKLPRPVVIMISADGFRFGYQFKTATPNIDRLMAEGTSADRGLIPVYPTLTFPNHYSIVTGLYPAYHGIINNYFVDPATGDEFTLASHDPKFWLGEPLWETVANHGLPAAAYYWAGAEVVKGSWTCPPQFCPKYNSSVPLEERIDTLLSNFDLPLEEIPILMNLYIESPDAQGHQVGPDDPQITAAVGRVDSLLGRLITGLEQRALLDEVTVIFVGDHGMVGTCDKKYIYIEDFAEWIDIPEEWIMYHTPVLSIRPPAGVDAAEVVSKMTEALESGKLNNGGSLKVYLKENLPARLHYSDSDRITPIIGIVAEGYTVEQRRVAGEEMCWGSHGYDNAAFSMRTIFVGRGPKFGKGVVVPSFENVELYNVVTSILGISGAPNNGTSGFVNTVLRRR</sequence>
<evidence type="ECO:0000256" key="1">
    <source>
        <dbReference type="SAM" id="MobiDB-lite"/>
    </source>
</evidence>
<name>A0AAV2F240_9ROSI</name>
<protein>
    <submittedName>
        <fullName evidence="3">Uncharacterized protein</fullName>
    </submittedName>
</protein>
<dbReference type="InterPro" id="IPR017850">
    <property type="entry name" value="Alkaline_phosphatase_core_sf"/>
</dbReference>
<organism evidence="3 4">
    <name type="scientific">Linum trigynum</name>
    <dbReference type="NCBI Taxonomy" id="586398"/>
    <lineage>
        <taxon>Eukaryota</taxon>
        <taxon>Viridiplantae</taxon>
        <taxon>Streptophyta</taxon>
        <taxon>Embryophyta</taxon>
        <taxon>Tracheophyta</taxon>
        <taxon>Spermatophyta</taxon>
        <taxon>Magnoliopsida</taxon>
        <taxon>eudicotyledons</taxon>
        <taxon>Gunneridae</taxon>
        <taxon>Pentapetalae</taxon>
        <taxon>rosids</taxon>
        <taxon>fabids</taxon>
        <taxon>Malpighiales</taxon>
        <taxon>Linaceae</taxon>
        <taxon>Linum</taxon>
    </lineage>
</organism>
<accession>A0AAV2F240</accession>
<evidence type="ECO:0000313" key="3">
    <source>
        <dbReference type="EMBL" id="CAL1392053.1"/>
    </source>
</evidence>
<keyword evidence="2" id="KW-1133">Transmembrane helix</keyword>
<feature type="transmembrane region" description="Helical" evidence="2">
    <location>
        <begin position="32"/>
        <end position="56"/>
    </location>
</feature>
<feature type="region of interest" description="Disordered" evidence="1">
    <location>
        <begin position="1"/>
        <end position="26"/>
    </location>
</feature>
<keyword evidence="2" id="KW-0472">Membrane</keyword>
<evidence type="ECO:0000256" key="2">
    <source>
        <dbReference type="SAM" id="Phobius"/>
    </source>
</evidence>
<dbReference type="GO" id="GO:0016787">
    <property type="term" value="F:hydrolase activity"/>
    <property type="evidence" value="ECO:0007669"/>
    <property type="project" value="UniProtKB-ARBA"/>
</dbReference>
<dbReference type="Gene3D" id="3.40.720.10">
    <property type="entry name" value="Alkaline Phosphatase, subunit A"/>
    <property type="match status" value="1"/>
</dbReference>
<evidence type="ECO:0000313" key="4">
    <source>
        <dbReference type="Proteomes" id="UP001497516"/>
    </source>
</evidence>
<gene>
    <name evidence="3" type="ORF">LTRI10_LOCUS32728</name>
</gene>
<dbReference type="EMBL" id="OZ034819">
    <property type="protein sequence ID" value="CAL1392053.1"/>
    <property type="molecule type" value="Genomic_DNA"/>
</dbReference>
<dbReference type="CDD" id="cd16018">
    <property type="entry name" value="Enpp"/>
    <property type="match status" value="1"/>
</dbReference>
<proteinExistence type="predicted"/>
<dbReference type="GO" id="GO:0005773">
    <property type="term" value="C:vacuole"/>
    <property type="evidence" value="ECO:0007669"/>
    <property type="project" value="TreeGrafter"/>
</dbReference>
<dbReference type="InterPro" id="IPR002591">
    <property type="entry name" value="Phosphodiest/P_Trfase"/>
</dbReference>
<dbReference type="AlphaFoldDB" id="A0AAV2F240"/>
<dbReference type="PANTHER" id="PTHR10151">
    <property type="entry name" value="ECTONUCLEOTIDE PYROPHOSPHATASE/PHOSPHODIESTERASE"/>
    <property type="match status" value="1"/>
</dbReference>
<keyword evidence="2" id="KW-0812">Transmembrane</keyword>
<dbReference type="Proteomes" id="UP001497516">
    <property type="component" value="Chromosome 6"/>
</dbReference>
<feature type="compositionally biased region" description="Polar residues" evidence="1">
    <location>
        <begin position="1"/>
        <end position="13"/>
    </location>
</feature>
<dbReference type="Pfam" id="PF01663">
    <property type="entry name" value="Phosphodiest"/>
    <property type="match status" value="1"/>
</dbReference>